<evidence type="ECO:0000256" key="1">
    <source>
        <dbReference type="SAM" id="Phobius"/>
    </source>
</evidence>
<organism evidence="2 3">
    <name type="scientific">Cylicocyclus nassatus</name>
    <name type="common">Nematode worm</name>
    <dbReference type="NCBI Taxonomy" id="53992"/>
    <lineage>
        <taxon>Eukaryota</taxon>
        <taxon>Metazoa</taxon>
        <taxon>Ecdysozoa</taxon>
        <taxon>Nematoda</taxon>
        <taxon>Chromadorea</taxon>
        <taxon>Rhabditida</taxon>
        <taxon>Rhabditina</taxon>
        <taxon>Rhabditomorpha</taxon>
        <taxon>Strongyloidea</taxon>
        <taxon>Strongylidae</taxon>
        <taxon>Cylicocyclus</taxon>
    </lineage>
</organism>
<keyword evidence="1" id="KW-0472">Membrane</keyword>
<reference evidence="2" key="1">
    <citation type="submission" date="2023-07" db="EMBL/GenBank/DDBJ databases">
        <authorList>
            <consortium name="CYATHOMIX"/>
        </authorList>
    </citation>
    <scope>NUCLEOTIDE SEQUENCE</scope>
    <source>
        <strain evidence="2">N/A</strain>
    </source>
</reference>
<comment type="caution">
    <text evidence="2">The sequence shown here is derived from an EMBL/GenBank/DDBJ whole genome shotgun (WGS) entry which is preliminary data.</text>
</comment>
<dbReference type="Proteomes" id="UP001176961">
    <property type="component" value="Unassembled WGS sequence"/>
</dbReference>
<dbReference type="EMBL" id="CATQJL010000316">
    <property type="protein sequence ID" value="CAJ0604952.1"/>
    <property type="molecule type" value="Genomic_DNA"/>
</dbReference>
<dbReference type="AlphaFoldDB" id="A0AA36H6P0"/>
<feature type="non-terminal residue" evidence="2">
    <location>
        <position position="1"/>
    </location>
</feature>
<sequence>NLKSRGIPTRTRSRTFSLEISLKPEFLKNSKKCIVVYFLFSNCTNVFILYRLPKTFLSNLRITGQVFSNGLLS</sequence>
<accession>A0AA36H6P0</accession>
<evidence type="ECO:0000313" key="3">
    <source>
        <dbReference type="Proteomes" id="UP001176961"/>
    </source>
</evidence>
<feature type="transmembrane region" description="Helical" evidence="1">
    <location>
        <begin position="34"/>
        <end position="52"/>
    </location>
</feature>
<keyword evidence="3" id="KW-1185">Reference proteome</keyword>
<keyword evidence="1" id="KW-1133">Transmembrane helix</keyword>
<keyword evidence="1" id="KW-0812">Transmembrane</keyword>
<proteinExistence type="predicted"/>
<evidence type="ECO:0000313" key="2">
    <source>
        <dbReference type="EMBL" id="CAJ0604952.1"/>
    </source>
</evidence>
<name>A0AA36H6P0_CYLNA</name>
<protein>
    <submittedName>
        <fullName evidence="2">Uncharacterized protein</fullName>
    </submittedName>
</protein>
<gene>
    <name evidence="2" type="ORF">CYNAS_LOCUS16935</name>
</gene>